<protein>
    <submittedName>
        <fullName evidence="2">Uncharacterized protein</fullName>
    </submittedName>
</protein>
<feature type="region of interest" description="Disordered" evidence="1">
    <location>
        <begin position="64"/>
        <end position="85"/>
    </location>
</feature>
<organism evidence="2 3">
    <name type="scientific">Aspergillus bertholletiae</name>
    <dbReference type="NCBI Taxonomy" id="1226010"/>
    <lineage>
        <taxon>Eukaryota</taxon>
        <taxon>Fungi</taxon>
        <taxon>Dikarya</taxon>
        <taxon>Ascomycota</taxon>
        <taxon>Pezizomycotina</taxon>
        <taxon>Eurotiomycetes</taxon>
        <taxon>Eurotiomycetidae</taxon>
        <taxon>Eurotiales</taxon>
        <taxon>Aspergillaceae</taxon>
        <taxon>Aspergillus</taxon>
        <taxon>Aspergillus subgen. Circumdati</taxon>
    </lineage>
</organism>
<keyword evidence="3" id="KW-1185">Reference proteome</keyword>
<gene>
    <name evidence="2" type="ORF">BDV26DRAFT_290180</name>
</gene>
<evidence type="ECO:0000256" key="1">
    <source>
        <dbReference type="SAM" id="MobiDB-lite"/>
    </source>
</evidence>
<dbReference type="AlphaFoldDB" id="A0A5N7BG73"/>
<evidence type="ECO:0000313" key="3">
    <source>
        <dbReference type="Proteomes" id="UP000326198"/>
    </source>
</evidence>
<accession>A0A5N7BG73</accession>
<proteinExistence type="predicted"/>
<name>A0A5N7BG73_9EURO</name>
<sequence length="85" mass="9444">METELGEQLLGDARCTYCKERDVECWAYSSQGQRQSGQSDEILKQTPEQVFAPGSFNLAHSKASRGGFPNADWCPGRASMQEKLT</sequence>
<reference evidence="2 3" key="1">
    <citation type="submission" date="2019-04" db="EMBL/GenBank/DDBJ databases">
        <title>Friends and foes A comparative genomics studyof 23 Aspergillus species from section Flavi.</title>
        <authorList>
            <consortium name="DOE Joint Genome Institute"/>
            <person name="Kjaerbolling I."/>
            <person name="Vesth T."/>
            <person name="Frisvad J.C."/>
            <person name="Nybo J.L."/>
            <person name="Theobald S."/>
            <person name="Kildgaard S."/>
            <person name="Isbrandt T."/>
            <person name="Kuo A."/>
            <person name="Sato A."/>
            <person name="Lyhne E.K."/>
            <person name="Kogle M.E."/>
            <person name="Wiebenga A."/>
            <person name="Kun R.S."/>
            <person name="Lubbers R.J."/>
            <person name="Makela M.R."/>
            <person name="Barry K."/>
            <person name="Chovatia M."/>
            <person name="Clum A."/>
            <person name="Daum C."/>
            <person name="Haridas S."/>
            <person name="He G."/>
            <person name="LaButti K."/>
            <person name="Lipzen A."/>
            <person name="Mondo S."/>
            <person name="Riley R."/>
            <person name="Salamov A."/>
            <person name="Simmons B.A."/>
            <person name="Magnuson J.K."/>
            <person name="Henrissat B."/>
            <person name="Mortensen U.H."/>
            <person name="Larsen T.O."/>
            <person name="Devries R.P."/>
            <person name="Grigoriev I.V."/>
            <person name="Machida M."/>
            <person name="Baker S.E."/>
            <person name="Andersen M.R."/>
        </authorList>
    </citation>
    <scope>NUCLEOTIDE SEQUENCE [LARGE SCALE GENOMIC DNA]</scope>
    <source>
        <strain evidence="2 3">IBT 29228</strain>
    </source>
</reference>
<dbReference type="Proteomes" id="UP000326198">
    <property type="component" value="Unassembled WGS sequence"/>
</dbReference>
<dbReference type="EMBL" id="ML736178">
    <property type="protein sequence ID" value="KAE8380749.1"/>
    <property type="molecule type" value="Genomic_DNA"/>
</dbReference>
<evidence type="ECO:0000313" key="2">
    <source>
        <dbReference type="EMBL" id="KAE8380749.1"/>
    </source>
</evidence>